<protein>
    <submittedName>
        <fullName evidence="8">Uncharacterized protein</fullName>
    </submittedName>
</protein>
<dbReference type="InterPro" id="IPR002523">
    <property type="entry name" value="MgTranspt_CorA/ZnTranspt_ZntB"/>
</dbReference>
<evidence type="ECO:0000256" key="2">
    <source>
        <dbReference type="ARBA" id="ARBA00022692"/>
    </source>
</evidence>
<dbReference type="GO" id="GO:0015087">
    <property type="term" value="F:cobalt ion transmembrane transporter activity"/>
    <property type="evidence" value="ECO:0007669"/>
    <property type="project" value="TreeGrafter"/>
</dbReference>
<dbReference type="SUPFAM" id="SSF144083">
    <property type="entry name" value="Magnesium transport protein CorA, transmembrane region"/>
    <property type="match status" value="1"/>
</dbReference>
<keyword evidence="9" id="KW-1185">Reference proteome</keyword>
<sequence>MAKTGSKIETFELSEKAHPYIPVSTTKILWNYTRDPPPDIPNEVLQERRTRQQEYSETVDELRRWHKPRETAMLPKLLRRIFLRDVKIRMPAEEKLYRTVKHFFPPRSDICVTVCDFGPGRAERKEVRLGDIEKGVGLLHSSLEALFFHTGSKVMGPPFTNGGRAGWPYLECETFDLRNAHRIQDARDLLRILKDEKSISHVLDRNVFAGMNDERLEKDIKWRAQYVGQAVEFWDLAKADLPWQISEGSHLNMTGPSEGLRGTKLEKATQALSRHSFFRDSHIARNPFRCFHRADGFLLTMSPAAGVDYLNLNLPFYLELSQNDLAEENFASATAQIFREFSETGTDTWYRKNTEWFLVYLITEVAAAPHNIRQGYSVPSLMDAYDSIVHELKERRYDQWQRNETIALVRSYLICLDELNVLREIFAKKLDFFQRLRKDCDKLPELQGADVQGNPPDNPEGEAPLNRIAFAEHQMKESKEQCERLGADLREALNSLFQLRSIEQNELAIMADSQNKAIFVFTAVATVFLPLSFFTSYFGMNLTGMRDTEYTEAYFWKMCGTISFCIVLWVTRDFTACFNVRFNKIDATEIKSGDDTHAPQSATVSLRWKSLRLASTGLSTLATAPAEGASWTPMSGTTLEQQLSALFSLFARAAAPTNSATSLAQRSTHSSSSVTTHLATNDVDGGS</sequence>
<dbReference type="GO" id="GO:0015095">
    <property type="term" value="F:magnesium ion transmembrane transporter activity"/>
    <property type="evidence" value="ECO:0007669"/>
    <property type="project" value="TreeGrafter"/>
</dbReference>
<evidence type="ECO:0000313" key="8">
    <source>
        <dbReference type="EMBL" id="KAG7284327.1"/>
    </source>
</evidence>
<feature type="coiled-coil region" evidence="5">
    <location>
        <begin position="468"/>
        <end position="495"/>
    </location>
</feature>
<feature type="region of interest" description="Disordered" evidence="6">
    <location>
        <begin position="661"/>
        <end position="687"/>
    </location>
</feature>
<evidence type="ECO:0000256" key="7">
    <source>
        <dbReference type="SAM" id="Phobius"/>
    </source>
</evidence>
<evidence type="ECO:0000256" key="4">
    <source>
        <dbReference type="ARBA" id="ARBA00023136"/>
    </source>
</evidence>
<dbReference type="PANTHER" id="PTHR46494">
    <property type="entry name" value="CORA FAMILY METAL ION TRANSPORTER (EUROFUNG)"/>
    <property type="match status" value="1"/>
</dbReference>
<evidence type="ECO:0000256" key="6">
    <source>
        <dbReference type="SAM" id="MobiDB-lite"/>
    </source>
</evidence>
<organism evidence="8 9">
    <name type="scientific">Staphylotrichum longicolle</name>
    <dbReference type="NCBI Taxonomy" id="669026"/>
    <lineage>
        <taxon>Eukaryota</taxon>
        <taxon>Fungi</taxon>
        <taxon>Dikarya</taxon>
        <taxon>Ascomycota</taxon>
        <taxon>Pezizomycotina</taxon>
        <taxon>Sordariomycetes</taxon>
        <taxon>Sordariomycetidae</taxon>
        <taxon>Sordariales</taxon>
        <taxon>Chaetomiaceae</taxon>
        <taxon>Staphylotrichum</taxon>
    </lineage>
</organism>
<evidence type="ECO:0000256" key="3">
    <source>
        <dbReference type="ARBA" id="ARBA00022989"/>
    </source>
</evidence>
<dbReference type="Pfam" id="PF01544">
    <property type="entry name" value="CorA"/>
    <property type="match status" value="1"/>
</dbReference>
<feature type="compositionally biased region" description="Low complexity" evidence="6">
    <location>
        <begin position="667"/>
        <end position="677"/>
    </location>
</feature>
<keyword evidence="2 7" id="KW-0812">Transmembrane</keyword>
<feature type="transmembrane region" description="Helical" evidence="7">
    <location>
        <begin position="517"/>
        <end position="542"/>
    </location>
</feature>
<dbReference type="GO" id="GO:0050897">
    <property type="term" value="F:cobalt ion binding"/>
    <property type="evidence" value="ECO:0007669"/>
    <property type="project" value="TreeGrafter"/>
</dbReference>
<name>A0AAD4HUH2_9PEZI</name>
<gene>
    <name evidence="8" type="ORF">NEMBOFW57_010699</name>
</gene>
<evidence type="ECO:0000256" key="1">
    <source>
        <dbReference type="ARBA" id="ARBA00004651"/>
    </source>
</evidence>
<accession>A0AAD4HUH2</accession>
<dbReference type="Gene3D" id="1.20.58.340">
    <property type="entry name" value="Magnesium transport protein CorA, transmembrane region"/>
    <property type="match status" value="1"/>
</dbReference>
<dbReference type="AlphaFoldDB" id="A0AAD4HUH2"/>
<keyword evidence="5" id="KW-0175">Coiled coil</keyword>
<proteinExistence type="predicted"/>
<dbReference type="GO" id="GO:0000287">
    <property type="term" value="F:magnesium ion binding"/>
    <property type="evidence" value="ECO:0007669"/>
    <property type="project" value="TreeGrafter"/>
</dbReference>
<comment type="subcellular location">
    <subcellularLocation>
        <location evidence="1">Cell membrane</location>
        <topology evidence="1">Multi-pass membrane protein</topology>
    </subcellularLocation>
</comment>
<feature type="transmembrane region" description="Helical" evidence="7">
    <location>
        <begin position="554"/>
        <end position="571"/>
    </location>
</feature>
<dbReference type="EMBL" id="JAHCVI010000006">
    <property type="protein sequence ID" value="KAG7284327.1"/>
    <property type="molecule type" value="Genomic_DNA"/>
</dbReference>
<evidence type="ECO:0000256" key="5">
    <source>
        <dbReference type="SAM" id="Coils"/>
    </source>
</evidence>
<dbReference type="InterPro" id="IPR045863">
    <property type="entry name" value="CorA_TM1_TM2"/>
</dbReference>
<dbReference type="PANTHER" id="PTHR46494:SF1">
    <property type="entry name" value="CORA FAMILY METAL ION TRANSPORTER (EUROFUNG)"/>
    <property type="match status" value="1"/>
</dbReference>
<dbReference type="Proteomes" id="UP001197093">
    <property type="component" value="Unassembled WGS sequence"/>
</dbReference>
<dbReference type="GO" id="GO:0005886">
    <property type="term" value="C:plasma membrane"/>
    <property type="evidence" value="ECO:0007669"/>
    <property type="project" value="UniProtKB-SubCell"/>
</dbReference>
<evidence type="ECO:0000313" key="9">
    <source>
        <dbReference type="Proteomes" id="UP001197093"/>
    </source>
</evidence>
<keyword evidence="4 7" id="KW-0472">Membrane</keyword>
<keyword evidence="3 7" id="KW-1133">Transmembrane helix</keyword>
<reference evidence="8" key="1">
    <citation type="submission" date="2023-02" db="EMBL/GenBank/DDBJ databases">
        <authorList>
            <person name="Palmer J.M."/>
        </authorList>
    </citation>
    <scope>NUCLEOTIDE SEQUENCE</scope>
    <source>
        <strain evidence="8">FW57</strain>
    </source>
</reference>
<comment type="caution">
    <text evidence="8">The sequence shown here is derived from an EMBL/GenBank/DDBJ whole genome shotgun (WGS) entry which is preliminary data.</text>
</comment>